<proteinExistence type="predicted"/>
<feature type="domain" description="DUF547" evidence="3">
    <location>
        <begin position="375"/>
        <end position="513"/>
    </location>
</feature>
<comment type="caution">
    <text evidence="5">The sequence shown here is derived from an EMBL/GenBank/DDBJ whole genome shotgun (WGS) entry which is preliminary data.</text>
</comment>
<dbReference type="EMBL" id="QPKB01000006">
    <property type="protein sequence ID" value="RWR86692.1"/>
    <property type="molecule type" value="Genomic_DNA"/>
</dbReference>
<feature type="coiled-coil region" evidence="1">
    <location>
        <begin position="129"/>
        <end position="156"/>
    </location>
</feature>
<evidence type="ECO:0000313" key="5">
    <source>
        <dbReference type="EMBL" id="RWR86692.1"/>
    </source>
</evidence>
<organism evidence="5 6">
    <name type="scientific">Cinnamomum micranthum f. kanehirae</name>
    <dbReference type="NCBI Taxonomy" id="337451"/>
    <lineage>
        <taxon>Eukaryota</taxon>
        <taxon>Viridiplantae</taxon>
        <taxon>Streptophyta</taxon>
        <taxon>Embryophyta</taxon>
        <taxon>Tracheophyta</taxon>
        <taxon>Spermatophyta</taxon>
        <taxon>Magnoliopsida</taxon>
        <taxon>Magnoliidae</taxon>
        <taxon>Laurales</taxon>
        <taxon>Lauraceae</taxon>
        <taxon>Cinnamomum</taxon>
    </lineage>
</organism>
<evidence type="ECO:0000259" key="4">
    <source>
        <dbReference type="Pfam" id="PF14389"/>
    </source>
</evidence>
<evidence type="ECO:0000256" key="2">
    <source>
        <dbReference type="SAM" id="MobiDB-lite"/>
    </source>
</evidence>
<dbReference type="AlphaFoldDB" id="A0A3S4P7K2"/>
<dbReference type="PANTHER" id="PTHR23054:SF26">
    <property type="entry name" value="ELECTRON TRANSPORTER"/>
    <property type="match status" value="1"/>
</dbReference>
<evidence type="ECO:0000259" key="3">
    <source>
        <dbReference type="Pfam" id="PF04784"/>
    </source>
</evidence>
<evidence type="ECO:0000313" key="6">
    <source>
        <dbReference type="Proteomes" id="UP000283530"/>
    </source>
</evidence>
<dbReference type="OrthoDB" id="418495at2759"/>
<dbReference type="Pfam" id="PF14389">
    <property type="entry name" value="Lzipper-MIP1"/>
    <property type="match status" value="1"/>
</dbReference>
<feature type="region of interest" description="Disordered" evidence="2">
    <location>
        <begin position="35"/>
        <end position="59"/>
    </location>
</feature>
<dbReference type="PANTHER" id="PTHR23054">
    <property type="entry name" value="TERNARY COMPLEX FACTOR MIP1, LEUCINE-ZIPPER-RELATED"/>
    <property type="match status" value="1"/>
</dbReference>
<feature type="compositionally biased region" description="Basic and acidic residues" evidence="2">
    <location>
        <begin position="35"/>
        <end position="57"/>
    </location>
</feature>
<evidence type="ECO:0000256" key="1">
    <source>
        <dbReference type="SAM" id="Coils"/>
    </source>
</evidence>
<reference evidence="5 6" key="1">
    <citation type="journal article" date="2019" name="Nat. Plants">
        <title>Stout camphor tree genome fills gaps in understanding of flowering plant genome evolution.</title>
        <authorList>
            <person name="Chaw S.M."/>
            <person name="Liu Y.C."/>
            <person name="Wu Y.W."/>
            <person name="Wang H.Y."/>
            <person name="Lin C.I."/>
            <person name="Wu C.S."/>
            <person name="Ke H.M."/>
            <person name="Chang L.Y."/>
            <person name="Hsu C.Y."/>
            <person name="Yang H.T."/>
            <person name="Sudianto E."/>
            <person name="Hsu M.H."/>
            <person name="Wu K.P."/>
            <person name="Wang L.N."/>
            <person name="Leebens-Mack J.H."/>
            <person name="Tsai I.J."/>
        </authorList>
    </citation>
    <scope>NUCLEOTIDE SEQUENCE [LARGE SCALE GENOMIC DNA]</scope>
    <source>
        <strain evidence="6">cv. Chaw 1501</strain>
        <tissue evidence="5">Young leaves</tissue>
    </source>
</reference>
<dbReference type="InterPro" id="IPR025757">
    <property type="entry name" value="MIP1_Leuzipper"/>
</dbReference>
<dbReference type="STRING" id="337451.A0A3S4P7K2"/>
<accession>A0A3S4P7K2</accession>
<dbReference type="InterPro" id="IPR006869">
    <property type="entry name" value="DUF547"/>
</dbReference>
<dbReference type="Proteomes" id="UP000283530">
    <property type="component" value="Unassembled WGS sequence"/>
</dbReference>
<gene>
    <name evidence="5" type="ORF">CKAN_01560300</name>
</gene>
<feature type="domain" description="Ternary complex factor MIP1 leucine-zipper" evidence="4">
    <location>
        <begin position="87"/>
        <end position="167"/>
    </location>
</feature>
<keyword evidence="6" id="KW-1185">Reference proteome</keyword>
<sequence length="607" mass="68154">MDGFPAVDCNAVSSRKGGDSRSFLDTDLQHKWSKSTVDKKSDSAHETSQSIEKDPNVSKDLGNLVRCHEAESPIYQGCSNSIDDTLTSHRASLENDIEQLQLCLHQEKSMRIMLERAMGRSSSTLSPGNRQLVSQTRDLIQEIELLEEEVANRERHVLSLYRNIFDQCLSRTPSGQSSLMTSPAHIKNEVRKHPSIISSTFCSSKKFSLQPFQLLGTKMDSGKKNTLQQSKARHSILDEKTNIHIDSNSSDPAKVPERVHTAGKNSLPIRTLKDHLCQCPSKLSEELVRCMAAIYCWVCNAAPAKPQNGCVPLESRSSTKVALPRQSVGGDQDCSWKSMMEISRILTDGNQHSRASYATSSYRVLVGQLERVNPSHMETDAKLAFWINVYNSLVMHAYLVCGIPIRSMRRMALFQKAGYNIGGHIISANSIEHSILCCRSPRIGRWFETILLTAMRRKSGEERQLVGTGFGLSNSQPLVCFALCNGASSDPMMRVYTASNVKEELEIAKNDYLQANVVVKKSSKVLLPRILERYSKEASISTNDLLPWVCDNVDKKLCDAIKKCIDSKSNRRLSHIMEWLPYDMRFQLKRERLSSKTLQISSNLSDY</sequence>
<protein>
    <submittedName>
        <fullName evidence="5">Putative electron transporter</fullName>
    </submittedName>
</protein>
<dbReference type="Pfam" id="PF04784">
    <property type="entry name" value="DUF547"/>
    <property type="match status" value="1"/>
</dbReference>
<name>A0A3S4P7K2_9MAGN</name>
<keyword evidence="1" id="KW-0175">Coiled coil</keyword>